<organism evidence="2 3">
    <name type="scientific">Rotaria magnacalcarata</name>
    <dbReference type="NCBI Taxonomy" id="392030"/>
    <lineage>
        <taxon>Eukaryota</taxon>
        <taxon>Metazoa</taxon>
        <taxon>Spiralia</taxon>
        <taxon>Gnathifera</taxon>
        <taxon>Rotifera</taxon>
        <taxon>Eurotatoria</taxon>
        <taxon>Bdelloidea</taxon>
        <taxon>Philodinida</taxon>
        <taxon>Philodinidae</taxon>
        <taxon>Rotaria</taxon>
    </lineage>
</organism>
<evidence type="ECO:0000313" key="3">
    <source>
        <dbReference type="Proteomes" id="UP000676336"/>
    </source>
</evidence>
<dbReference type="EMBL" id="CAJOBI010368484">
    <property type="protein sequence ID" value="CAF5229078.1"/>
    <property type="molecule type" value="Genomic_DNA"/>
</dbReference>
<evidence type="ECO:0000313" key="2">
    <source>
        <dbReference type="EMBL" id="CAF5229078.1"/>
    </source>
</evidence>
<feature type="non-terminal residue" evidence="2">
    <location>
        <position position="1"/>
    </location>
</feature>
<reference evidence="2" key="1">
    <citation type="submission" date="2021-02" db="EMBL/GenBank/DDBJ databases">
        <authorList>
            <person name="Nowell W R."/>
        </authorList>
    </citation>
    <scope>NUCLEOTIDE SEQUENCE</scope>
</reference>
<feature type="compositionally biased region" description="Low complexity" evidence="1">
    <location>
        <begin position="13"/>
        <end position="22"/>
    </location>
</feature>
<dbReference type="AlphaFoldDB" id="A0A8S3KC02"/>
<comment type="caution">
    <text evidence="2">The sequence shown here is derived from an EMBL/GenBank/DDBJ whole genome shotgun (WGS) entry which is preliminary data.</text>
</comment>
<dbReference type="Proteomes" id="UP000676336">
    <property type="component" value="Unassembled WGS sequence"/>
</dbReference>
<gene>
    <name evidence="2" type="ORF">SMN809_LOCUS86051</name>
</gene>
<feature type="region of interest" description="Disordered" evidence="1">
    <location>
        <begin position="1"/>
        <end position="35"/>
    </location>
</feature>
<protein>
    <submittedName>
        <fullName evidence="2">Uncharacterized protein</fullName>
    </submittedName>
</protein>
<proteinExistence type="predicted"/>
<name>A0A8S3KC02_9BILA</name>
<feature type="non-terminal residue" evidence="2">
    <location>
        <position position="141"/>
    </location>
</feature>
<accession>A0A8S3KC02</accession>
<feature type="compositionally biased region" description="Basic residues" evidence="1">
    <location>
        <begin position="1"/>
        <end position="12"/>
    </location>
</feature>
<sequence>IGLQHNSKKSKTTRTLTTTASSNISSPITENEENMNDVEQQKPHYLKVSDRIFKQLFANAIHNGSQLVQCFNTPEKIQRIREVTEITNNFHFKDFQEKLWQTYATISSTDNEWESKITKKFAHEHNTCRMYRPKKSFVQQR</sequence>
<evidence type="ECO:0000256" key="1">
    <source>
        <dbReference type="SAM" id="MobiDB-lite"/>
    </source>
</evidence>